<accession>A0A4Z2ERE6</accession>
<gene>
    <name evidence="2" type="ORF">EYF80_058669</name>
</gene>
<evidence type="ECO:0000313" key="2">
    <source>
        <dbReference type="EMBL" id="TNN31180.1"/>
    </source>
</evidence>
<feature type="region of interest" description="Disordered" evidence="1">
    <location>
        <begin position="26"/>
        <end position="175"/>
    </location>
</feature>
<feature type="compositionally biased region" description="Basic and acidic residues" evidence="1">
    <location>
        <begin position="187"/>
        <end position="201"/>
    </location>
</feature>
<organism evidence="2 3">
    <name type="scientific">Liparis tanakae</name>
    <name type="common">Tanaka's snailfish</name>
    <dbReference type="NCBI Taxonomy" id="230148"/>
    <lineage>
        <taxon>Eukaryota</taxon>
        <taxon>Metazoa</taxon>
        <taxon>Chordata</taxon>
        <taxon>Craniata</taxon>
        <taxon>Vertebrata</taxon>
        <taxon>Euteleostomi</taxon>
        <taxon>Actinopterygii</taxon>
        <taxon>Neopterygii</taxon>
        <taxon>Teleostei</taxon>
        <taxon>Neoteleostei</taxon>
        <taxon>Acanthomorphata</taxon>
        <taxon>Eupercaria</taxon>
        <taxon>Perciformes</taxon>
        <taxon>Cottioidei</taxon>
        <taxon>Cottales</taxon>
        <taxon>Liparidae</taxon>
        <taxon>Liparis</taxon>
    </lineage>
</organism>
<dbReference type="AlphaFoldDB" id="A0A4Z2ERE6"/>
<name>A0A4Z2ERE6_9TELE</name>
<feature type="region of interest" description="Disordered" evidence="1">
    <location>
        <begin position="187"/>
        <end position="250"/>
    </location>
</feature>
<evidence type="ECO:0000256" key="1">
    <source>
        <dbReference type="SAM" id="MobiDB-lite"/>
    </source>
</evidence>
<protein>
    <submittedName>
        <fullName evidence="2">Uncharacterized protein</fullName>
    </submittedName>
</protein>
<reference evidence="2 3" key="1">
    <citation type="submission" date="2019-03" db="EMBL/GenBank/DDBJ databases">
        <title>First draft genome of Liparis tanakae, snailfish: a comprehensive survey of snailfish specific genes.</title>
        <authorList>
            <person name="Kim W."/>
            <person name="Song I."/>
            <person name="Jeong J.-H."/>
            <person name="Kim D."/>
            <person name="Kim S."/>
            <person name="Ryu S."/>
            <person name="Song J.Y."/>
            <person name="Lee S.K."/>
        </authorList>
    </citation>
    <scope>NUCLEOTIDE SEQUENCE [LARGE SCALE GENOMIC DNA]</scope>
    <source>
        <tissue evidence="2">Muscle</tissue>
    </source>
</reference>
<dbReference type="Proteomes" id="UP000314294">
    <property type="component" value="Unassembled WGS sequence"/>
</dbReference>
<keyword evidence="3" id="KW-1185">Reference proteome</keyword>
<evidence type="ECO:0000313" key="3">
    <source>
        <dbReference type="Proteomes" id="UP000314294"/>
    </source>
</evidence>
<proteinExistence type="predicted"/>
<comment type="caution">
    <text evidence="2">The sequence shown here is derived from an EMBL/GenBank/DDBJ whole genome shotgun (WGS) entry which is preliminary data.</text>
</comment>
<dbReference type="EMBL" id="SRLO01003722">
    <property type="protein sequence ID" value="TNN31180.1"/>
    <property type="molecule type" value="Genomic_DNA"/>
</dbReference>
<feature type="compositionally biased region" description="Basic and acidic residues" evidence="1">
    <location>
        <begin position="36"/>
        <end position="57"/>
    </location>
</feature>
<sequence>MRAVPRSAAASALFSESFTGGLDWTVLAGKQTTGKSSDRLGGGDERTKKISCEENARAARPTSSSPTRRRSPDVHWKRPGRCEALWESSRLGDMPLEEGGVAMPHNEEGLHRGSFPPEEELRSPVELWEDGERRITANIQPLPPAKEQQKEPAAARSSETEDPPPPPTFFDGVPDDLTCRLEVCGLRGDDCVPEKGGRDRGGASGCRGVENGVEEELPVAKGRQRRPDQPSHGCTHDQGSNTGRHGVPGL</sequence>